<feature type="region of interest" description="Disordered" evidence="1">
    <location>
        <begin position="239"/>
        <end position="258"/>
    </location>
</feature>
<feature type="compositionally biased region" description="Polar residues" evidence="1">
    <location>
        <begin position="213"/>
        <end position="224"/>
    </location>
</feature>
<proteinExistence type="predicted"/>
<sequence>MLKIEVLHIVSIDRTQRCYFLSCLCGTPISHVADSYYCPSCGLECVNAIPSYRLKILVSHLNGNNIFILDDPEASQIVGMECSDLLQEKPNEPIHDFIVPDFLSLKIIGREFVFIVDLRPIGYEFNISVHFVRAITDDPSIKKIFQDASNINQEKLVPLNQCVSHMPLESKYNLTIVSEGTSDSPSTSRLPVHHVSPKSDLHLTDSGPDEPQYRNTNFKASSSHPECPQILTIGEELQAQFGKGTKDGPLEQMDEISA</sequence>
<evidence type="ECO:0000256" key="1">
    <source>
        <dbReference type="SAM" id="MobiDB-lite"/>
    </source>
</evidence>
<dbReference type="EMBL" id="JASCZI010271863">
    <property type="protein sequence ID" value="MED6215815.1"/>
    <property type="molecule type" value="Genomic_DNA"/>
</dbReference>
<name>A0ABU6YZR2_9FABA</name>
<evidence type="ECO:0000313" key="3">
    <source>
        <dbReference type="Proteomes" id="UP001341840"/>
    </source>
</evidence>
<feature type="region of interest" description="Disordered" evidence="1">
    <location>
        <begin position="178"/>
        <end position="228"/>
    </location>
</feature>
<dbReference type="InterPro" id="IPR012340">
    <property type="entry name" value="NA-bd_OB-fold"/>
</dbReference>
<comment type="caution">
    <text evidence="2">The sequence shown here is derived from an EMBL/GenBank/DDBJ whole genome shotgun (WGS) entry which is preliminary data.</text>
</comment>
<dbReference type="Proteomes" id="UP001341840">
    <property type="component" value="Unassembled WGS sequence"/>
</dbReference>
<evidence type="ECO:0008006" key="4">
    <source>
        <dbReference type="Google" id="ProtNLM"/>
    </source>
</evidence>
<organism evidence="2 3">
    <name type="scientific">Stylosanthes scabra</name>
    <dbReference type="NCBI Taxonomy" id="79078"/>
    <lineage>
        <taxon>Eukaryota</taxon>
        <taxon>Viridiplantae</taxon>
        <taxon>Streptophyta</taxon>
        <taxon>Embryophyta</taxon>
        <taxon>Tracheophyta</taxon>
        <taxon>Spermatophyta</taxon>
        <taxon>Magnoliopsida</taxon>
        <taxon>eudicotyledons</taxon>
        <taxon>Gunneridae</taxon>
        <taxon>Pentapetalae</taxon>
        <taxon>rosids</taxon>
        <taxon>fabids</taxon>
        <taxon>Fabales</taxon>
        <taxon>Fabaceae</taxon>
        <taxon>Papilionoideae</taxon>
        <taxon>50 kb inversion clade</taxon>
        <taxon>dalbergioids sensu lato</taxon>
        <taxon>Dalbergieae</taxon>
        <taxon>Pterocarpus clade</taxon>
        <taxon>Stylosanthes</taxon>
    </lineage>
</organism>
<feature type="compositionally biased region" description="Polar residues" evidence="1">
    <location>
        <begin position="178"/>
        <end position="189"/>
    </location>
</feature>
<gene>
    <name evidence="2" type="ORF">PIB30_001432</name>
</gene>
<accession>A0ABU6YZR2</accession>
<evidence type="ECO:0000313" key="2">
    <source>
        <dbReference type="EMBL" id="MED6215815.1"/>
    </source>
</evidence>
<dbReference type="Gene3D" id="2.40.50.140">
    <property type="entry name" value="Nucleic acid-binding proteins"/>
    <property type="match status" value="1"/>
</dbReference>
<reference evidence="2 3" key="1">
    <citation type="journal article" date="2023" name="Plants (Basel)">
        <title>Bridging the Gap: Combining Genomics and Transcriptomics Approaches to Understand Stylosanthes scabra, an Orphan Legume from the Brazilian Caatinga.</title>
        <authorList>
            <person name="Ferreira-Neto J.R.C."/>
            <person name="da Silva M.D."/>
            <person name="Binneck E."/>
            <person name="de Melo N.F."/>
            <person name="da Silva R.H."/>
            <person name="de Melo A.L.T.M."/>
            <person name="Pandolfi V."/>
            <person name="Bustamante F.O."/>
            <person name="Brasileiro-Vidal A.C."/>
            <person name="Benko-Iseppon A.M."/>
        </authorList>
    </citation>
    <scope>NUCLEOTIDE SEQUENCE [LARGE SCALE GENOMIC DNA]</scope>
    <source>
        <tissue evidence="2">Leaves</tissue>
    </source>
</reference>
<protein>
    <recommendedName>
        <fullName evidence="4">Replication factor A C-terminal domain-containing protein</fullName>
    </recommendedName>
</protein>
<keyword evidence="3" id="KW-1185">Reference proteome</keyword>
<dbReference type="SUPFAM" id="SSF50249">
    <property type="entry name" value="Nucleic acid-binding proteins"/>
    <property type="match status" value="1"/>
</dbReference>